<keyword evidence="1" id="KW-0812">Transmembrane</keyword>
<dbReference type="PATRIC" id="fig|39960.10.peg.489"/>
<proteinExistence type="predicted"/>
<comment type="caution">
    <text evidence="2">The sequence shown here is derived from an EMBL/GenBank/DDBJ whole genome shotgun (WGS) entry which is preliminary data.</text>
</comment>
<feature type="transmembrane region" description="Helical" evidence="1">
    <location>
        <begin position="131"/>
        <end position="149"/>
    </location>
</feature>
<dbReference type="PANTHER" id="PTHR41795">
    <property type="entry name" value="EXOPOLYSACCHARIDE SYNTHESIS PROTEIN"/>
    <property type="match status" value="1"/>
</dbReference>
<dbReference type="RefSeq" id="WP_034905303.1">
    <property type="nucleotide sequence ID" value="NZ_CP017057.1"/>
</dbReference>
<dbReference type="InterPro" id="IPR010331">
    <property type="entry name" value="ExoD"/>
</dbReference>
<evidence type="ECO:0008006" key="4">
    <source>
        <dbReference type="Google" id="ProtNLM"/>
    </source>
</evidence>
<evidence type="ECO:0000256" key="1">
    <source>
        <dbReference type="SAM" id="Phobius"/>
    </source>
</evidence>
<dbReference type="Pfam" id="PF06055">
    <property type="entry name" value="ExoD"/>
    <property type="match status" value="1"/>
</dbReference>
<keyword evidence="1" id="KW-0472">Membrane</keyword>
<feature type="transmembrane region" description="Helical" evidence="1">
    <location>
        <begin position="180"/>
        <end position="198"/>
    </location>
</feature>
<keyword evidence="1" id="KW-1133">Transmembrane helix</keyword>
<evidence type="ECO:0000313" key="3">
    <source>
        <dbReference type="Proteomes" id="UP000027866"/>
    </source>
</evidence>
<organism evidence="2 3">
    <name type="scientific">Erythrobacter litoralis</name>
    <dbReference type="NCBI Taxonomy" id="39960"/>
    <lineage>
        <taxon>Bacteria</taxon>
        <taxon>Pseudomonadati</taxon>
        <taxon>Pseudomonadota</taxon>
        <taxon>Alphaproteobacteria</taxon>
        <taxon>Sphingomonadales</taxon>
        <taxon>Erythrobacteraceae</taxon>
        <taxon>Erythrobacter/Porphyrobacter group</taxon>
        <taxon>Erythrobacter</taxon>
    </lineage>
</organism>
<name>A0A074MFK5_9SPHN</name>
<feature type="transmembrane region" description="Helical" evidence="1">
    <location>
        <begin position="43"/>
        <end position="76"/>
    </location>
</feature>
<dbReference type="Proteomes" id="UP000027866">
    <property type="component" value="Unassembled WGS sequence"/>
</dbReference>
<protein>
    <recommendedName>
        <fullName evidence="4">Exopolysaccharide biosynthesis protein</fullName>
    </recommendedName>
</protein>
<dbReference type="KEGG" id="elq:Ga0102493_111406"/>
<reference evidence="2 3" key="1">
    <citation type="submission" date="2014-04" db="EMBL/GenBank/DDBJ databases">
        <title>A comprehensive comparison of genomes of Erythrobacter spp. Strains.</title>
        <authorList>
            <person name="Zheng Q."/>
        </authorList>
    </citation>
    <scope>NUCLEOTIDE SEQUENCE [LARGE SCALE GENOMIC DNA]</scope>
    <source>
        <strain evidence="2 3">DSM 8509</strain>
    </source>
</reference>
<accession>A0A074MFK5</accession>
<dbReference type="PIRSF" id="PIRSF033239">
    <property type="entry name" value="ExoD"/>
    <property type="match status" value="1"/>
</dbReference>
<sequence length="199" mass="20837">MAEDQSRSVRSIGDVVDGIEDVAEREDAVGVGDLAREFGSRSFAPFMLILALVGITPVGTIPSVPTFIALSIALVAGQQAFGREAIWLPDFIRGRSVGSGRLSKGESKLHKVADVLDRLAKKRLTAFASGPALRVVAALIVVLCCFVPVLEFVPFAAAGPFLAIALLSLAMLVRDGLVMLIGGALAIAALFYGGTTLAW</sequence>
<keyword evidence="3" id="KW-1185">Reference proteome</keyword>
<dbReference type="PANTHER" id="PTHR41795:SF1">
    <property type="entry name" value="EXOPOLYSACCHARIDE SYNTHESIS PROTEIN"/>
    <property type="match status" value="1"/>
</dbReference>
<gene>
    <name evidence="2" type="ORF">EH32_00495</name>
</gene>
<evidence type="ECO:0000313" key="2">
    <source>
        <dbReference type="EMBL" id="KEO92254.1"/>
    </source>
</evidence>
<dbReference type="AlphaFoldDB" id="A0A074MFK5"/>
<dbReference type="EMBL" id="JMIX01000010">
    <property type="protein sequence ID" value="KEO92254.1"/>
    <property type="molecule type" value="Genomic_DNA"/>
</dbReference>
<dbReference type="OrthoDB" id="7949130at2"/>